<evidence type="ECO:0000313" key="2">
    <source>
        <dbReference type="EMBL" id="CAB4608607.1"/>
    </source>
</evidence>
<organism evidence="2">
    <name type="scientific">freshwater metagenome</name>
    <dbReference type="NCBI Taxonomy" id="449393"/>
    <lineage>
        <taxon>unclassified sequences</taxon>
        <taxon>metagenomes</taxon>
        <taxon>ecological metagenomes</taxon>
    </lineage>
</organism>
<dbReference type="EMBL" id="CAEZUL010000018">
    <property type="protein sequence ID" value="CAB4593497.1"/>
    <property type="molecule type" value="Genomic_DNA"/>
</dbReference>
<proteinExistence type="predicted"/>
<gene>
    <name evidence="1" type="ORF">UFOPK1808_00294</name>
    <name evidence="2" type="ORF">UFOPK1889_00138</name>
</gene>
<sequence length="80" mass="8938">MARQRATELQLSENELVVTRDELDSLKDQIFVLHCAVIDARTDLEAGKHTKDSLLEIIQWLLDAADPVTTASLLPSVIRP</sequence>
<name>A0A6J6H4L9_9ZZZZ</name>
<protein>
    <submittedName>
        <fullName evidence="2">Unannotated protein</fullName>
    </submittedName>
</protein>
<evidence type="ECO:0000313" key="1">
    <source>
        <dbReference type="EMBL" id="CAB4593497.1"/>
    </source>
</evidence>
<dbReference type="EMBL" id="CAEZUZ010000010">
    <property type="protein sequence ID" value="CAB4608607.1"/>
    <property type="molecule type" value="Genomic_DNA"/>
</dbReference>
<reference evidence="2" key="1">
    <citation type="submission" date="2020-05" db="EMBL/GenBank/DDBJ databases">
        <authorList>
            <person name="Chiriac C."/>
            <person name="Salcher M."/>
            <person name="Ghai R."/>
            <person name="Kavagutti S V."/>
        </authorList>
    </citation>
    <scope>NUCLEOTIDE SEQUENCE</scope>
</reference>
<accession>A0A6J6H4L9</accession>
<dbReference type="AlphaFoldDB" id="A0A6J6H4L9"/>